<sequence>MEHLFDTPSLSISFDPNHQWLYVEWKGAHDAHSARTGGEEVLHYLAQRPCHKMLNDNSQVTSDWEQGARWVGTEYYYRLARQGIRHVAWVCPPYWPARKSMETAMRFVTAPTVLLFDDVAAAYTWLLRQV</sequence>
<keyword evidence="2" id="KW-1185">Reference proteome</keyword>
<dbReference type="AlphaFoldDB" id="A0A3R9PCC7"/>
<dbReference type="SUPFAM" id="SSF52091">
    <property type="entry name" value="SpoIIaa-like"/>
    <property type="match status" value="1"/>
</dbReference>
<dbReference type="OrthoDB" id="893408at2"/>
<proteinExistence type="predicted"/>
<evidence type="ECO:0008006" key="3">
    <source>
        <dbReference type="Google" id="ProtNLM"/>
    </source>
</evidence>
<dbReference type="RefSeq" id="WP_125419736.1">
    <property type="nucleotide sequence ID" value="NZ_RWIT01000004.1"/>
</dbReference>
<dbReference type="EMBL" id="RWIT01000004">
    <property type="protein sequence ID" value="RSK48949.1"/>
    <property type="molecule type" value="Genomic_DNA"/>
</dbReference>
<reference evidence="1 2" key="1">
    <citation type="submission" date="2018-12" db="EMBL/GenBank/DDBJ databases">
        <authorList>
            <person name="Feng G."/>
            <person name="Zhu H."/>
        </authorList>
    </citation>
    <scope>NUCLEOTIDE SEQUENCE [LARGE SCALE GENOMIC DNA]</scope>
    <source>
        <strain evidence="1 2">KCTC 12533</strain>
    </source>
</reference>
<name>A0A3R9PCC7_9BACT</name>
<comment type="caution">
    <text evidence="1">The sequence shown here is derived from an EMBL/GenBank/DDBJ whole genome shotgun (WGS) entry which is preliminary data.</text>
</comment>
<protein>
    <recommendedName>
        <fullName evidence="3">STAS/SEC14 domain-containing protein</fullName>
    </recommendedName>
</protein>
<dbReference type="InterPro" id="IPR036513">
    <property type="entry name" value="STAS_dom_sf"/>
</dbReference>
<organism evidence="1 2">
    <name type="scientific">Hymenobacter rigui</name>
    <dbReference type="NCBI Taxonomy" id="334424"/>
    <lineage>
        <taxon>Bacteria</taxon>
        <taxon>Pseudomonadati</taxon>
        <taxon>Bacteroidota</taxon>
        <taxon>Cytophagia</taxon>
        <taxon>Cytophagales</taxon>
        <taxon>Hymenobacteraceae</taxon>
        <taxon>Hymenobacter</taxon>
    </lineage>
</organism>
<dbReference type="Proteomes" id="UP000273500">
    <property type="component" value="Unassembled WGS sequence"/>
</dbReference>
<evidence type="ECO:0000313" key="1">
    <source>
        <dbReference type="EMBL" id="RSK48949.1"/>
    </source>
</evidence>
<gene>
    <name evidence="1" type="ORF">EI291_10340</name>
</gene>
<accession>A0A3R9PCC7</accession>
<evidence type="ECO:0000313" key="2">
    <source>
        <dbReference type="Proteomes" id="UP000273500"/>
    </source>
</evidence>